<gene>
    <name evidence="2" type="ORF">KC19_4G014700</name>
</gene>
<keyword evidence="3" id="KW-1185">Reference proteome</keyword>
<dbReference type="EMBL" id="CM026424">
    <property type="protein sequence ID" value="KAG0578329.1"/>
    <property type="molecule type" value="Genomic_DNA"/>
</dbReference>
<feature type="chain" id="PRO_5035889413" description="Secreted protein" evidence="1">
    <location>
        <begin position="25"/>
        <end position="90"/>
    </location>
</feature>
<comment type="caution">
    <text evidence="2">The sequence shown here is derived from an EMBL/GenBank/DDBJ whole genome shotgun (WGS) entry which is preliminary data.</text>
</comment>
<sequence length="90" mass="9721">MVRAPGPGLWRCLIVSLHLGPCTALVSDATLVRASPSPVSRLPLAIKLLNPKFCSLWPSPQSLQSTTSWAGFMVLKFSISSLRIVSGFRV</sequence>
<keyword evidence="1" id="KW-0732">Signal</keyword>
<dbReference type="Proteomes" id="UP000822688">
    <property type="component" value="Chromosome 4"/>
</dbReference>
<evidence type="ECO:0000313" key="2">
    <source>
        <dbReference type="EMBL" id="KAG0578329.1"/>
    </source>
</evidence>
<dbReference type="AlphaFoldDB" id="A0A8T0I5P3"/>
<accession>A0A8T0I5P3</accession>
<evidence type="ECO:0008006" key="4">
    <source>
        <dbReference type="Google" id="ProtNLM"/>
    </source>
</evidence>
<reference evidence="2" key="1">
    <citation type="submission" date="2020-06" db="EMBL/GenBank/DDBJ databases">
        <title>WGS assembly of Ceratodon purpureus strain R40.</title>
        <authorList>
            <person name="Carey S.B."/>
            <person name="Jenkins J."/>
            <person name="Shu S."/>
            <person name="Lovell J.T."/>
            <person name="Sreedasyam A."/>
            <person name="Maumus F."/>
            <person name="Tiley G.P."/>
            <person name="Fernandez-Pozo N."/>
            <person name="Barry K."/>
            <person name="Chen C."/>
            <person name="Wang M."/>
            <person name="Lipzen A."/>
            <person name="Daum C."/>
            <person name="Saski C.A."/>
            <person name="Payton A.C."/>
            <person name="Mcbreen J.C."/>
            <person name="Conrad R.E."/>
            <person name="Kollar L.M."/>
            <person name="Olsson S."/>
            <person name="Huttunen S."/>
            <person name="Landis J.B."/>
            <person name="Wickett N.J."/>
            <person name="Johnson M.G."/>
            <person name="Rensing S.A."/>
            <person name="Grimwood J."/>
            <person name="Schmutz J."/>
            <person name="Mcdaniel S.F."/>
        </authorList>
    </citation>
    <scope>NUCLEOTIDE SEQUENCE</scope>
    <source>
        <strain evidence="2">R40</strain>
    </source>
</reference>
<organism evidence="2 3">
    <name type="scientific">Ceratodon purpureus</name>
    <name type="common">Fire moss</name>
    <name type="synonym">Dicranum purpureum</name>
    <dbReference type="NCBI Taxonomy" id="3225"/>
    <lineage>
        <taxon>Eukaryota</taxon>
        <taxon>Viridiplantae</taxon>
        <taxon>Streptophyta</taxon>
        <taxon>Embryophyta</taxon>
        <taxon>Bryophyta</taxon>
        <taxon>Bryophytina</taxon>
        <taxon>Bryopsida</taxon>
        <taxon>Dicranidae</taxon>
        <taxon>Pseudoditrichales</taxon>
        <taxon>Ditrichaceae</taxon>
        <taxon>Ceratodon</taxon>
    </lineage>
</organism>
<evidence type="ECO:0000256" key="1">
    <source>
        <dbReference type="SAM" id="SignalP"/>
    </source>
</evidence>
<feature type="signal peptide" evidence="1">
    <location>
        <begin position="1"/>
        <end position="24"/>
    </location>
</feature>
<proteinExistence type="predicted"/>
<name>A0A8T0I5P3_CERPU</name>
<protein>
    <recommendedName>
        <fullName evidence="4">Secreted protein</fullName>
    </recommendedName>
</protein>
<evidence type="ECO:0000313" key="3">
    <source>
        <dbReference type="Proteomes" id="UP000822688"/>
    </source>
</evidence>